<dbReference type="EMBL" id="AKHW03006405">
    <property type="protein sequence ID" value="KYO20433.1"/>
    <property type="molecule type" value="Genomic_DNA"/>
</dbReference>
<feature type="compositionally biased region" description="Basic and acidic residues" evidence="1">
    <location>
        <begin position="143"/>
        <end position="156"/>
    </location>
</feature>
<feature type="compositionally biased region" description="Polar residues" evidence="1">
    <location>
        <begin position="163"/>
        <end position="177"/>
    </location>
</feature>
<gene>
    <name evidence="4" type="ORF">Y1Q_0005887</name>
</gene>
<keyword evidence="2" id="KW-0472">Membrane</keyword>
<evidence type="ECO:0000256" key="1">
    <source>
        <dbReference type="SAM" id="MobiDB-lite"/>
    </source>
</evidence>
<name>A0A151M7C7_ALLMI</name>
<evidence type="ECO:0000313" key="5">
    <source>
        <dbReference type="Proteomes" id="UP000050525"/>
    </source>
</evidence>
<dbReference type="AlphaFoldDB" id="A0A151M7C7"/>
<sequence>MEPRGRRIWQVCIAVLCAGAVTRAEVKASPPNTGQVQHMPELEGDFNGTTKETARNTTWIPTTLAGPTEGSTAAYTVNRGDTTADNAEVSSSISPKYWSPVIFVVLALIVLFFTYRRKRGRGTSSRAASMAESSDSDMPIVPDPDRHRVSHQEKRPSFPGKQGPTNTGTPVAETSPSPEMMESVFCEPGSSSYQAAVSITAEVSDSCPRTSGGD</sequence>
<keyword evidence="2" id="KW-1133">Transmembrane helix</keyword>
<feature type="compositionally biased region" description="Low complexity" evidence="1">
    <location>
        <begin position="124"/>
        <end position="138"/>
    </location>
</feature>
<organism evidence="4 5">
    <name type="scientific">Alligator mississippiensis</name>
    <name type="common">American alligator</name>
    <dbReference type="NCBI Taxonomy" id="8496"/>
    <lineage>
        <taxon>Eukaryota</taxon>
        <taxon>Metazoa</taxon>
        <taxon>Chordata</taxon>
        <taxon>Craniata</taxon>
        <taxon>Vertebrata</taxon>
        <taxon>Euteleostomi</taxon>
        <taxon>Archelosauria</taxon>
        <taxon>Archosauria</taxon>
        <taxon>Crocodylia</taxon>
        <taxon>Alligatoridae</taxon>
        <taxon>Alligatorinae</taxon>
        <taxon>Alligator</taxon>
    </lineage>
</organism>
<dbReference type="Proteomes" id="UP000050525">
    <property type="component" value="Unassembled WGS sequence"/>
</dbReference>
<evidence type="ECO:0000313" key="4">
    <source>
        <dbReference type="EMBL" id="KYO20433.1"/>
    </source>
</evidence>
<dbReference type="KEGG" id="amj:109280860"/>
<feature type="transmembrane region" description="Helical" evidence="2">
    <location>
        <begin position="97"/>
        <end position="115"/>
    </location>
</feature>
<evidence type="ECO:0000256" key="3">
    <source>
        <dbReference type="SAM" id="SignalP"/>
    </source>
</evidence>
<keyword evidence="3" id="KW-0732">Signal</keyword>
<feature type="signal peptide" evidence="3">
    <location>
        <begin position="1"/>
        <end position="24"/>
    </location>
</feature>
<proteinExistence type="predicted"/>
<evidence type="ECO:0000256" key="2">
    <source>
        <dbReference type="SAM" id="Phobius"/>
    </source>
</evidence>
<accession>A0A151M7C7</accession>
<feature type="region of interest" description="Disordered" evidence="1">
    <location>
        <begin position="122"/>
        <end position="187"/>
    </location>
</feature>
<protein>
    <submittedName>
        <fullName evidence="4">Uncharacterized protein</fullName>
    </submittedName>
</protein>
<keyword evidence="2" id="KW-0812">Transmembrane</keyword>
<feature type="chain" id="PRO_5007584820" evidence="3">
    <location>
        <begin position="25"/>
        <end position="214"/>
    </location>
</feature>
<dbReference type="OrthoDB" id="10360984at2759"/>
<keyword evidence="5" id="KW-1185">Reference proteome</keyword>
<reference evidence="4 5" key="1">
    <citation type="journal article" date="2012" name="Genome Biol.">
        <title>Sequencing three crocodilian genomes to illuminate the evolution of archosaurs and amniotes.</title>
        <authorList>
            <person name="St John J.A."/>
            <person name="Braun E.L."/>
            <person name="Isberg S.R."/>
            <person name="Miles L.G."/>
            <person name="Chong A.Y."/>
            <person name="Gongora J."/>
            <person name="Dalzell P."/>
            <person name="Moran C."/>
            <person name="Bed'hom B."/>
            <person name="Abzhanov A."/>
            <person name="Burgess S.C."/>
            <person name="Cooksey A.M."/>
            <person name="Castoe T.A."/>
            <person name="Crawford N.G."/>
            <person name="Densmore L.D."/>
            <person name="Drew J.C."/>
            <person name="Edwards S.V."/>
            <person name="Faircloth B.C."/>
            <person name="Fujita M.K."/>
            <person name="Greenwold M.J."/>
            <person name="Hoffmann F.G."/>
            <person name="Howard J.M."/>
            <person name="Iguchi T."/>
            <person name="Janes D.E."/>
            <person name="Khan S.Y."/>
            <person name="Kohno S."/>
            <person name="de Koning A.J."/>
            <person name="Lance S.L."/>
            <person name="McCarthy F.M."/>
            <person name="McCormack J.E."/>
            <person name="Merchant M.E."/>
            <person name="Peterson D.G."/>
            <person name="Pollock D.D."/>
            <person name="Pourmand N."/>
            <person name="Raney B.J."/>
            <person name="Roessler K.A."/>
            <person name="Sanford J.R."/>
            <person name="Sawyer R.H."/>
            <person name="Schmidt C.J."/>
            <person name="Triplett E.W."/>
            <person name="Tuberville T.D."/>
            <person name="Venegas-Anaya M."/>
            <person name="Howard J.T."/>
            <person name="Jarvis E.D."/>
            <person name="Guillette L.J.Jr."/>
            <person name="Glenn T.C."/>
            <person name="Green R.E."/>
            <person name="Ray D.A."/>
        </authorList>
    </citation>
    <scope>NUCLEOTIDE SEQUENCE [LARGE SCALE GENOMIC DNA]</scope>
    <source>
        <strain evidence="4">KSC_2009_1</strain>
    </source>
</reference>
<comment type="caution">
    <text evidence="4">The sequence shown here is derived from an EMBL/GenBank/DDBJ whole genome shotgun (WGS) entry which is preliminary data.</text>
</comment>